<protein>
    <recommendedName>
        <fullName evidence="3">Flagella basal body P-ring formation protein FlgA</fullName>
    </recommendedName>
</protein>
<dbReference type="NCBIfam" id="TIGR03170">
    <property type="entry name" value="flgA_cterm"/>
    <property type="match status" value="1"/>
</dbReference>
<dbReference type="SMART" id="SM00858">
    <property type="entry name" value="SAF"/>
    <property type="match status" value="1"/>
</dbReference>
<keyword evidence="9" id="KW-1185">Reference proteome</keyword>
<dbReference type="Pfam" id="PF13144">
    <property type="entry name" value="ChapFlgA"/>
    <property type="match status" value="1"/>
</dbReference>
<organism evidence="8 9">
    <name type="scientific">Guyparkeria halophila</name>
    <dbReference type="NCBI Taxonomy" id="47960"/>
    <lineage>
        <taxon>Bacteria</taxon>
        <taxon>Pseudomonadati</taxon>
        <taxon>Pseudomonadota</taxon>
        <taxon>Gammaproteobacteria</taxon>
        <taxon>Chromatiales</taxon>
        <taxon>Thioalkalibacteraceae</taxon>
        <taxon>Guyparkeria</taxon>
    </lineage>
</organism>
<evidence type="ECO:0000256" key="6">
    <source>
        <dbReference type="ARBA" id="ARBA00025643"/>
    </source>
</evidence>
<dbReference type="AlphaFoldDB" id="A0A6I6D1J7"/>
<name>A0A6I6D1J7_9GAMM</name>
<evidence type="ECO:0000256" key="3">
    <source>
        <dbReference type="ARBA" id="ARBA00014754"/>
    </source>
</evidence>
<feature type="domain" description="SAF" evidence="7">
    <location>
        <begin position="167"/>
        <end position="229"/>
    </location>
</feature>
<comment type="subcellular location">
    <subcellularLocation>
        <location evidence="1">Periplasm</location>
    </subcellularLocation>
</comment>
<reference evidence="8 9" key="1">
    <citation type="submission" date="2019-11" db="EMBL/GenBank/DDBJ databases">
        <authorList>
            <person name="Zhang J."/>
            <person name="Sun C."/>
        </authorList>
    </citation>
    <scope>NUCLEOTIDE SEQUENCE [LARGE SCALE GENOMIC DNA]</scope>
    <source>
        <strain evidence="9">sp2</strain>
    </source>
</reference>
<keyword evidence="8" id="KW-0966">Cell projection</keyword>
<dbReference type="Gene3D" id="2.30.30.760">
    <property type="match status" value="1"/>
</dbReference>
<evidence type="ECO:0000259" key="7">
    <source>
        <dbReference type="SMART" id="SM00858"/>
    </source>
</evidence>
<dbReference type="GO" id="GO:0042597">
    <property type="term" value="C:periplasmic space"/>
    <property type="evidence" value="ECO:0007669"/>
    <property type="project" value="UniProtKB-SubCell"/>
</dbReference>
<dbReference type="PROSITE" id="PS51257">
    <property type="entry name" value="PROKAR_LIPOPROTEIN"/>
    <property type="match status" value="1"/>
</dbReference>
<dbReference type="Proteomes" id="UP000427716">
    <property type="component" value="Chromosome"/>
</dbReference>
<dbReference type="PANTHER" id="PTHR36307">
    <property type="entry name" value="FLAGELLA BASAL BODY P-RING FORMATION PROTEIN FLGA"/>
    <property type="match status" value="1"/>
</dbReference>
<sequence>MPHATARASGRAPVHTAGMVSACYVDARQTTARGRNGLQMSRLNSHIKATRHAHAANRMSGMLLSALLLLAPTLLQAAPGEPPETVQAQVGQAMDAFLAAQGSGNDRLTLRAGRLDPRLRLGVCDQALEINEGRPLNLNRGRQTVKVSCHGSSPWRIYVPVELTRRQQAVVAARPLSAGDVLSAEDLDLATVDANRARRQYYTDPAELIGMVATQPLQSGQLVTAHNLGINAVVERGDIVAIQIGRGGFVVGSTGEVQGRAGVGQRVKVKNTGSGKVIETVVIDSRTVEAIGG</sequence>
<evidence type="ECO:0000256" key="1">
    <source>
        <dbReference type="ARBA" id="ARBA00004418"/>
    </source>
</evidence>
<keyword evidence="5" id="KW-0574">Periplasm</keyword>
<dbReference type="GO" id="GO:0044780">
    <property type="term" value="P:bacterial-type flagellum assembly"/>
    <property type="evidence" value="ECO:0007669"/>
    <property type="project" value="InterPro"/>
</dbReference>
<keyword evidence="8" id="KW-0969">Cilium</keyword>
<proteinExistence type="inferred from homology"/>
<evidence type="ECO:0000256" key="5">
    <source>
        <dbReference type="ARBA" id="ARBA00022764"/>
    </source>
</evidence>
<evidence type="ECO:0000256" key="2">
    <source>
        <dbReference type="ARBA" id="ARBA00010474"/>
    </source>
</evidence>
<comment type="function">
    <text evidence="6">Involved in the assembly process of the P-ring formation. It may associate with FlgF on the rod constituting a structure essential for the P-ring assembly or may act as a modulator protein for the P-ring assembly.</text>
</comment>
<evidence type="ECO:0000313" key="9">
    <source>
        <dbReference type="Proteomes" id="UP000427716"/>
    </source>
</evidence>
<dbReference type="InterPro" id="IPR017585">
    <property type="entry name" value="SAF_FlgA"/>
</dbReference>
<dbReference type="InterPro" id="IPR013974">
    <property type="entry name" value="SAF"/>
</dbReference>
<dbReference type="InterPro" id="IPR041231">
    <property type="entry name" value="FlgA_N"/>
</dbReference>
<evidence type="ECO:0000256" key="4">
    <source>
        <dbReference type="ARBA" id="ARBA00022729"/>
    </source>
</evidence>
<dbReference type="CDD" id="cd11614">
    <property type="entry name" value="SAF_CpaB_FlgA_like"/>
    <property type="match status" value="1"/>
</dbReference>
<dbReference type="Pfam" id="PF17656">
    <property type="entry name" value="ChapFlgA_N"/>
    <property type="match status" value="1"/>
</dbReference>
<dbReference type="KEGG" id="ghl:GM160_03350"/>
<keyword evidence="4" id="KW-0732">Signal</keyword>
<dbReference type="Gene3D" id="3.90.1210.10">
    <property type="entry name" value="Antifreeze-like/N-acetylneuraminic acid synthase C-terminal domain"/>
    <property type="match status" value="1"/>
</dbReference>
<comment type="similarity">
    <text evidence="2">Belongs to the FlgA family.</text>
</comment>
<gene>
    <name evidence="8" type="primary">flgA</name>
    <name evidence="8" type="ORF">GM160_03350</name>
</gene>
<dbReference type="PANTHER" id="PTHR36307:SF1">
    <property type="entry name" value="FLAGELLA BASAL BODY P-RING FORMATION PROTEIN FLGA"/>
    <property type="match status" value="1"/>
</dbReference>
<accession>A0A6I6D1J7</accession>
<dbReference type="InterPro" id="IPR039246">
    <property type="entry name" value="Flagellar_FlgA"/>
</dbReference>
<keyword evidence="8" id="KW-0282">Flagellum</keyword>
<dbReference type="EMBL" id="CP046415">
    <property type="protein sequence ID" value="QGT78007.1"/>
    <property type="molecule type" value="Genomic_DNA"/>
</dbReference>
<evidence type="ECO:0000313" key="8">
    <source>
        <dbReference type="EMBL" id="QGT78007.1"/>
    </source>
</evidence>